<evidence type="ECO:0000313" key="3">
    <source>
        <dbReference type="EMBL" id="KAK7850321.1"/>
    </source>
</evidence>
<protein>
    <submittedName>
        <fullName evidence="3">Phenolic glucoside malonyltransferase 2</fullName>
    </submittedName>
</protein>
<gene>
    <name evidence="3" type="primary">PMAT2_1</name>
    <name evidence="3" type="ORF">CFP56_001167</name>
</gene>
<evidence type="ECO:0000256" key="2">
    <source>
        <dbReference type="ARBA" id="ARBA00023315"/>
    </source>
</evidence>
<dbReference type="Gene3D" id="3.30.559.10">
    <property type="entry name" value="Chloramphenicol acetyltransferase-like domain"/>
    <property type="match status" value="3"/>
</dbReference>
<dbReference type="AlphaFoldDB" id="A0AAW0LGX2"/>
<sequence length="678" mass="76075">MATQNSMKLLEVCRVSPLFDSPNTATEFSLPVTFFDLFFFKSTPIEFLSFYSHTHLDDYLCFDSILSKLKHSLSLTLPHFLPLVGKLIWPPNSQKPIIHYTPGDSISLTIAESDANFDNLSGHHVTEARDFCPLIPHLETSDSEASILTLQVTLFPSKGFCLGIVADHAVLDGKAMSLFLDSWVYISKLEKLITKNNATLLPELTPFFDRTVVKYPATLDSIVSPLFDSPNTATEFSLPLTFFDLFFFKSTPIEFLSFYSHTHLDDYLCFDSILSKLKHSLSLTLPHFLPLVGKLIWPPNSQKPIIHYTPGDSISLTIAESDANFDNLSGHHVTEARDFCPLIPHLETSDSEASILTLQVTLFPSKGFCLGIVADHAVLDGKAMSLFLDSWVYISKLEKLITKNNATLLPELTPFFDRTVVKYPATLDSMFSNRLLAMNSRRSLKSFNFEVPADIVRATFELSRTDIEKIRKRVLSWGDKNGETKTNTSEPLHLSTFVLTFAYTMVCVAKAKEVESNKMIYLYIIANFRSRLDPPIPANYFGNCVGVGGIGAEARELMEESGLAIAAYRIIDGIKKMKGFLNEADKLIEMVTREKEVEGTQTQPEVISVAWSNKFRDYERDFGWGRPKKVELTNIHRTKATSMVDSKNGNGGVEVGIVLKKHEMERFASLFVTGLQSL</sequence>
<accession>A0AAW0LGX2</accession>
<dbReference type="GO" id="GO:0016747">
    <property type="term" value="F:acyltransferase activity, transferring groups other than amino-acyl groups"/>
    <property type="evidence" value="ECO:0007669"/>
    <property type="project" value="UniProtKB-ARBA"/>
</dbReference>
<evidence type="ECO:0000313" key="4">
    <source>
        <dbReference type="Proteomes" id="UP000237347"/>
    </source>
</evidence>
<dbReference type="EMBL" id="PKMF04000102">
    <property type="protein sequence ID" value="KAK7850321.1"/>
    <property type="molecule type" value="Genomic_DNA"/>
</dbReference>
<comment type="caution">
    <text evidence="3">The sequence shown here is derived from an EMBL/GenBank/DDBJ whole genome shotgun (WGS) entry which is preliminary data.</text>
</comment>
<proteinExistence type="predicted"/>
<dbReference type="InterPro" id="IPR023213">
    <property type="entry name" value="CAT-like_dom_sf"/>
</dbReference>
<dbReference type="Pfam" id="PF02458">
    <property type="entry name" value="Transferase"/>
    <property type="match status" value="2"/>
</dbReference>
<dbReference type="Proteomes" id="UP000237347">
    <property type="component" value="Unassembled WGS sequence"/>
</dbReference>
<keyword evidence="2" id="KW-0012">Acyltransferase</keyword>
<name>A0AAW0LGX2_QUESU</name>
<keyword evidence="4" id="KW-1185">Reference proteome</keyword>
<dbReference type="InterPro" id="IPR051504">
    <property type="entry name" value="Plant_metabolite_acyltrans"/>
</dbReference>
<reference evidence="3 4" key="1">
    <citation type="journal article" date="2018" name="Sci. Data">
        <title>The draft genome sequence of cork oak.</title>
        <authorList>
            <person name="Ramos A.M."/>
            <person name="Usie A."/>
            <person name="Barbosa P."/>
            <person name="Barros P.M."/>
            <person name="Capote T."/>
            <person name="Chaves I."/>
            <person name="Simoes F."/>
            <person name="Abreu I."/>
            <person name="Carrasquinho I."/>
            <person name="Faro C."/>
            <person name="Guimaraes J.B."/>
            <person name="Mendonca D."/>
            <person name="Nobrega F."/>
            <person name="Rodrigues L."/>
            <person name="Saibo N.J.M."/>
            <person name="Varela M.C."/>
            <person name="Egas C."/>
            <person name="Matos J."/>
            <person name="Miguel C.M."/>
            <person name="Oliveira M.M."/>
            <person name="Ricardo C.P."/>
            <person name="Goncalves S."/>
        </authorList>
    </citation>
    <scope>NUCLEOTIDE SEQUENCE [LARGE SCALE GENOMIC DNA]</scope>
    <source>
        <strain evidence="4">cv. HL8</strain>
    </source>
</reference>
<evidence type="ECO:0000256" key="1">
    <source>
        <dbReference type="ARBA" id="ARBA00022679"/>
    </source>
</evidence>
<keyword evidence="1" id="KW-0808">Transferase</keyword>
<dbReference type="PANTHER" id="PTHR31625">
    <property type="match status" value="1"/>
</dbReference>
<organism evidence="3 4">
    <name type="scientific">Quercus suber</name>
    <name type="common">Cork oak</name>
    <dbReference type="NCBI Taxonomy" id="58331"/>
    <lineage>
        <taxon>Eukaryota</taxon>
        <taxon>Viridiplantae</taxon>
        <taxon>Streptophyta</taxon>
        <taxon>Embryophyta</taxon>
        <taxon>Tracheophyta</taxon>
        <taxon>Spermatophyta</taxon>
        <taxon>Magnoliopsida</taxon>
        <taxon>eudicotyledons</taxon>
        <taxon>Gunneridae</taxon>
        <taxon>Pentapetalae</taxon>
        <taxon>rosids</taxon>
        <taxon>fabids</taxon>
        <taxon>Fagales</taxon>
        <taxon>Fagaceae</taxon>
        <taxon>Quercus</taxon>
    </lineage>
</organism>